<dbReference type="Proteomes" id="UP001152614">
    <property type="component" value="Unassembled WGS sequence"/>
</dbReference>
<dbReference type="GO" id="GO:0008982">
    <property type="term" value="F:protein-N(PI)-phosphohistidine-sugar phosphotransferase activity"/>
    <property type="evidence" value="ECO:0007669"/>
    <property type="project" value="InterPro"/>
</dbReference>
<gene>
    <name evidence="2" type="ORF">OGZ51_12540</name>
</gene>
<dbReference type="EMBL" id="JAOWLY010000017">
    <property type="protein sequence ID" value="MDG4984973.1"/>
    <property type="molecule type" value="Genomic_DNA"/>
</dbReference>
<dbReference type="InterPro" id="IPR036095">
    <property type="entry name" value="PTS_EIIB-like_sf"/>
</dbReference>
<reference evidence="2" key="1">
    <citation type="submission" date="2022-10" db="EMBL/GenBank/DDBJ databases">
        <authorList>
            <person name="Turner M.S."/>
            <person name="Huang W."/>
        </authorList>
    </citation>
    <scope>NUCLEOTIDE SEQUENCE</scope>
    <source>
        <strain evidence="2">3</strain>
    </source>
</reference>
<protein>
    <submittedName>
        <fullName evidence="2">Uncharacterized protein</fullName>
    </submittedName>
</protein>
<dbReference type="Gene3D" id="3.40.50.2300">
    <property type="match status" value="1"/>
</dbReference>
<evidence type="ECO:0000313" key="3">
    <source>
        <dbReference type="Proteomes" id="UP001152614"/>
    </source>
</evidence>
<name>A0A9X4NIZ4_9LACT</name>
<dbReference type="AlphaFoldDB" id="A0A9X4NIZ4"/>
<accession>A0A9X4NIZ4</accession>
<comment type="caution">
    <text evidence="2">The sequence shown here is derived from an EMBL/GenBank/DDBJ whole genome shotgun (WGS) entry which is preliminary data.</text>
</comment>
<proteinExistence type="predicted"/>
<dbReference type="GO" id="GO:0009401">
    <property type="term" value="P:phosphoenolpyruvate-dependent sugar phosphotransferase system"/>
    <property type="evidence" value="ECO:0007669"/>
    <property type="project" value="InterPro"/>
</dbReference>
<organism evidence="2 3">
    <name type="scientific">Lactococcus lactis</name>
    <dbReference type="NCBI Taxonomy" id="1358"/>
    <lineage>
        <taxon>Bacteria</taxon>
        <taxon>Bacillati</taxon>
        <taxon>Bacillota</taxon>
        <taxon>Bacilli</taxon>
        <taxon>Lactobacillales</taxon>
        <taxon>Streptococcaceae</taxon>
        <taxon>Lactococcus</taxon>
    </lineage>
</organism>
<reference evidence="2" key="2">
    <citation type="journal article" date="2023" name="Food Microbiol.">
        <title>Evaluation of the fermentation potential of lactic acid bacteria isolated from herbs, fruits and vegetables as starter cultures in nut-based milk alternatives.</title>
        <authorList>
            <person name="Huang W."/>
            <person name="Dong A."/>
            <person name="Pham H.T."/>
            <person name="Zhou C."/>
            <person name="Huo Z."/>
            <person name="Watjen A.P."/>
            <person name="Prakash S."/>
            <person name="Bang-Berthelsen C.H."/>
            <person name="Turner M.S."/>
        </authorList>
    </citation>
    <scope>NUCLEOTIDE SEQUENCE</scope>
    <source>
        <strain evidence="2">3</strain>
    </source>
</reference>
<sequence length="111" mass="12251">MSEKTIGIVGTRVRATEQLVDYMRDSCSKSGKDYNIFIISTDDITKLFEAKIRGGISIIILTPQLSSLYMHLKSSAKECEIPVGLIEVKNSIIALGEDAMLVAEKLMINEV</sequence>
<evidence type="ECO:0000313" key="2">
    <source>
        <dbReference type="EMBL" id="MDG4984973.1"/>
    </source>
</evidence>
<dbReference type="SUPFAM" id="SSF52794">
    <property type="entry name" value="PTS system IIB component-like"/>
    <property type="match status" value="1"/>
</dbReference>
<evidence type="ECO:0000256" key="1">
    <source>
        <dbReference type="ARBA" id="ARBA00022679"/>
    </source>
</evidence>
<keyword evidence="1" id="KW-0808">Transferase</keyword>
<dbReference type="RefSeq" id="WP_278229386.1">
    <property type="nucleotide sequence ID" value="NZ_JAOWLY010000017.1"/>
</dbReference>